<evidence type="ECO:0000313" key="7">
    <source>
        <dbReference type="RefSeq" id="XP_005097261.1"/>
    </source>
</evidence>
<feature type="chain" id="PRO_5045021095" evidence="3">
    <location>
        <begin position="37"/>
        <end position="716"/>
    </location>
</feature>
<dbReference type="PROSITE" id="PS51257">
    <property type="entry name" value="PROKAR_LIPOPROTEIN"/>
    <property type="match status" value="1"/>
</dbReference>
<proteinExistence type="predicted"/>
<feature type="region of interest" description="Disordered" evidence="1">
    <location>
        <begin position="233"/>
        <end position="263"/>
    </location>
</feature>
<keyword evidence="3" id="KW-0732">Signal</keyword>
<dbReference type="RefSeq" id="XP_005097260.1">
    <property type="nucleotide sequence ID" value="XM_005097203.3"/>
</dbReference>
<evidence type="ECO:0000313" key="10">
    <source>
        <dbReference type="RefSeq" id="XP_035825369.1"/>
    </source>
</evidence>
<evidence type="ECO:0000313" key="9">
    <source>
        <dbReference type="RefSeq" id="XP_035825368.1"/>
    </source>
</evidence>
<evidence type="ECO:0000256" key="1">
    <source>
        <dbReference type="SAM" id="MobiDB-lite"/>
    </source>
</evidence>
<dbReference type="RefSeq" id="XP_005097259.1">
    <property type="nucleotide sequence ID" value="XM_005097202.3"/>
</dbReference>
<organism evidence="4 6">
    <name type="scientific">Aplysia californica</name>
    <name type="common">California sea hare</name>
    <dbReference type="NCBI Taxonomy" id="6500"/>
    <lineage>
        <taxon>Eukaryota</taxon>
        <taxon>Metazoa</taxon>
        <taxon>Spiralia</taxon>
        <taxon>Lophotrochozoa</taxon>
        <taxon>Mollusca</taxon>
        <taxon>Gastropoda</taxon>
        <taxon>Heterobranchia</taxon>
        <taxon>Euthyneura</taxon>
        <taxon>Tectipleura</taxon>
        <taxon>Aplysiida</taxon>
        <taxon>Aplysioidea</taxon>
        <taxon>Aplysiidae</taxon>
        <taxon>Aplysia</taxon>
    </lineage>
</organism>
<evidence type="ECO:0000313" key="6">
    <source>
        <dbReference type="RefSeq" id="XP_005097260.1"/>
    </source>
</evidence>
<feature type="transmembrane region" description="Helical" evidence="2">
    <location>
        <begin position="673"/>
        <end position="697"/>
    </location>
</feature>
<dbReference type="Proteomes" id="UP000694888">
    <property type="component" value="Unplaced"/>
</dbReference>
<dbReference type="RefSeq" id="XP_035825369.1">
    <property type="nucleotide sequence ID" value="XM_035969476.1"/>
</dbReference>
<dbReference type="RefSeq" id="XP_035825368.1">
    <property type="nucleotide sequence ID" value="XM_035969475.1"/>
</dbReference>
<evidence type="ECO:0000256" key="2">
    <source>
        <dbReference type="SAM" id="Phobius"/>
    </source>
</evidence>
<gene>
    <name evidence="5 6 7 8 9 10" type="primary">LOC101851800</name>
</gene>
<keyword evidence="2" id="KW-0812">Transmembrane</keyword>
<reference evidence="5 6" key="1">
    <citation type="submission" date="2025-05" db="UniProtKB">
        <authorList>
            <consortium name="RefSeq"/>
        </authorList>
    </citation>
    <scope>IDENTIFICATION</scope>
</reference>
<protein>
    <submittedName>
        <fullName evidence="5 6">Chitinase-like protein PB1E7.04c</fullName>
    </submittedName>
</protein>
<evidence type="ECO:0000313" key="5">
    <source>
        <dbReference type="RefSeq" id="XP_005097259.1"/>
    </source>
</evidence>
<keyword evidence="2" id="KW-0472">Membrane</keyword>
<evidence type="ECO:0000313" key="4">
    <source>
        <dbReference type="Proteomes" id="UP000694888"/>
    </source>
</evidence>
<dbReference type="GeneID" id="101851800"/>
<dbReference type="RefSeq" id="XP_012937315.1">
    <property type="nucleotide sequence ID" value="XM_013081861.2"/>
</dbReference>
<keyword evidence="4" id="KW-1185">Reference proteome</keyword>
<name>A0ABM0JMM9_APLCA</name>
<evidence type="ECO:0000313" key="8">
    <source>
        <dbReference type="RefSeq" id="XP_012937315.1"/>
    </source>
</evidence>
<dbReference type="RefSeq" id="XP_005097261.1">
    <property type="nucleotide sequence ID" value="XM_005097204.3"/>
</dbReference>
<feature type="region of interest" description="Disordered" evidence="1">
    <location>
        <begin position="151"/>
        <end position="181"/>
    </location>
</feature>
<feature type="compositionally biased region" description="Low complexity" evidence="1">
    <location>
        <begin position="161"/>
        <end position="173"/>
    </location>
</feature>
<sequence length="716" mass="76410">MRVSPRDSSPKPYPSSPYLIGCWSIMVACVLGTAAAHSTPDTCGDYFFLPVLPNCDLYLEAVPCFNNTHTIVVTMATTAGEVVHSFSVTFGSMKELSLLAVNKKKSEGLVLRSTDDISVYVHKTAGDSMVVFPIDSFEREYQVLSVPAYSRPGTDASRTTSSSSSSSSSSSKSEGGLHNGGRHHIAIQSSLLYIFSPFNNTRITLTPLDEVFGTSSSPSSILQSSFSQTATNSSSSSLSPSLPSWQGASSSSSSSPSSTSSASSSSSVLSSTLLSSSSSSSSPSSPSSSSTVLLDAFEIHVHRIDPTRGYLLHSTDVFAVLQVQTSTKMTKRASLCVDSSLQLLDFVQPIAVRGRHFYLAFPNLTDFSIYISGKENTSVDVTTDTSSLEIKVGSQGHKATDVTRTSSAWLSSTQSVIVYVTVAICSNGSLTASDSGSGSATSQQTCAYNGFYLPSVEHYFTCHGNKTRDGCSCACPSVFQRDVSPDSFGSLRNSTISNSPPSLYPLLVGELFDVSTSISRAPGFKYADDVIVTTNNSFMVFRHDVENLNYLPAGTRLVDIYQYCEPDSYTSLFRDCHAYFNSKGSSSEPGFKDADAFQPDSLQPFQSGPGTVDACSCEFVVDATSSISQSNGASENTDLSVAGEAVANVRMNSGGGGGDIMWEEDDEDTTRPMIAVVVSLSVAIFAVIALISVYMLMEMASRRKHVRNTKIRPFVS</sequence>
<keyword evidence="2" id="KW-1133">Transmembrane helix</keyword>
<accession>A0ABM0JMM9</accession>
<feature type="signal peptide" evidence="3">
    <location>
        <begin position="1"/>
        <end position="36"/>
    </location>
</feature>
<evidence type="ECO:0000256" key="3">
    <source>
        <dbReference type="SAM" id="SignalP"/>
    </source>
</evidence>